<evidence type="ECO:0000313" key="11">
    <source>
        <dbReference type="Proteomes" id="UP001054857"/>
    </source>
</evidence>
<dbReference type="SUPFAM" id="SSF47090">
    <property type="entry name" value="PGBD-like"/>
    <property type="match status" value="1"/>
</dbReference>
<dbReference type="Pfam" id="PF00264">
    <property type="entry name" value="Tyrosinase"/>
    <property type="match status" value="1"/>
</dbReference>
<reference evidence="10 11" key="1">
    <citation type="journal article" date="2021" name="Sci. Rep.">
        <title>Genome sequencing of the multicellular alga Astrephomene provides insights into convergent evolution of germ-soma differentiation.</title>
        <authorList>
            <person name="Yamashita S."/>
            <person name="Yamamoto K."/>
            <person name="Matsuzaki R."/>
            <person name="Suzuki S."/>
            <person name="Yamaguchi H."/>
            <person name="Hirooka S."/>
            <person name="Minakuchi Y."/>
            <person name="Miyagishima S."/>
            <person name="Kawachi M."/>
            <person name="Toyoda A."/>
            <person name="Nozaki H."/>
        </authorList>
    </citation>
    <scope>NUCLEOTIDE SEQUENCE [LARGE SCALE GENOMIC DNA]</scope>
    <source>
        <strain evidence="10 11">NIES-4017</strain>
    </source>
</reference>
<dbReference type="GO" id="GO:0006508">
    <property type="term" value="P:proteolysis"/>
    <property type="evidence" value="ECO:0007669"/>
    <property type="project" value="UniProtKB-KW"/>
</dbReference>
<sequence>MTSLAKRLEKQLNNLGLPKPFPLGDIPSVPTSDVVIRRDIRELPLEEQQRVCDAIEKMMEPGWAADSRNKTGGFDDEASPSEYFRLARYHGWDKSYCPRGLETFPGWHRGYLVDFERTLQAADRALGRDGHLALPYWGWERGPVAGQLLPRVVRERFAALPAPLVQQLQQLGVQGQAEGQAGGQAEGGGSGGPVLLEALVAGAEGCGYQLPEEGALAAGMRAMQVEAQVAAALTAWEHSRAACCRPGLHTAPAAAPAAAPGAPAPAPAASLECVHTCMLALCGNPLSSGCCCGPSSSSPASSSAAAAAAAAAPPAAPAALAAFHPLLFLLAAGSDRLYEAHLRGRRAPNAAGGEYAPWNEFNSRLYRQPLRPFRHPATGEPLTPRHTFKTEALGYRYDRLPAFPDPRQQQGGQPPTLVRFQANPATLSGRPLALHVFLLPRGPAAGSSPTATTPATFTPPPRPEDFPALPQYGGAAVLVPGAEGGQAGDSGRSAGPDAVPVAVAVHSMDVSECLRRQGLSRHMARVEVVAVDLLSGRQVELGEGQLEPQLVGPLFASPSLPLRRVADRGEHSEEEAAEVSQLQAYLARYGWYRGGGGAGGEAEVEAEAGWFGGATEAAVRGFQSYLGLEADGEAGPLTRGLMMRPRVDDLPDQVGASLPPAPASPAFPPGAAVRWWAGGCPPYLSGEAVRDEVAGVLAEWAAGGVALSFLEVPIAAEADLLITWASTPPRDPTTRSSSPRGPWQELSRTAPRGPVHLDPGVQWLLAAAPAVPGGFYLRPVLLHAIGHALGLPHSSDPRDAMSPLYQPGRVTLAAGDRAAAAALFPVQPVAEEMFSVLDLNQDGLISREEFVFAMCRRGKKLLQRHEAEAVFTEADSCGWGALTADQFQQLLARLYFGE</sequence>
<gene>
    <name evidence="10" type="ORF">Agub_g3485</name>
</gene>
<dbReference type="InterPro" id="IPR002048">
    <property type="entry name" value="EF_hand_dom"/>
</dbReference>
<dbReference type="SUPFAM" id="SSF47473">
    <property type="entry name" value="EF-hand"/>
    <property type="match status" value="1"/>
</dbReference>
<dbReference type="GO" id="GO:0008270">
    <property type="term" value="F:zinc ion binding"/>
    <property type="evidence" value="ECO:0007669"/>
    <property type="project" value="InterPro"/>
</dbReference>
<feature type="region of interest" description="Disordered" evidence="8">
    <location>
        <begin position="725"/>
        <end position="754"/>
    </location>
</feature>
<proteinExistence type="inferred from homology"/>
<dbReference type="InterPro" id="IPR006026">
    <property type="entry name" value="Peptidase_Metallo"/>
</dbReference>
<feature type="domain" description="EF-hand" evidence="9">
    <location>
        <begin position="825"/>
        <end position="860"/>
    </location>
</feature>
<dbReference type="SMART" id="SM00235">
    <property type="entry name" value="ZnMc"/>
    <property type="match status" value="1"/>
</dbReference>
<evidence type="ECO:0000259" key="9">
    <source>
        <dbReference type="PROSITE" id="PS50222"/>
    </source>
</evidence>
<dbReference type="InterPro" id="IPR011992">
    <property type="entry name" value="EF-hand-dom_pair"/>
</dbReference>
<dbReference type="Pfam" id="PF01471">
    <property type="entry name" value="PG_binding_1"/>
    <property type="match status" value="1"/>
</dbReference>
<dbReference type="SMART" id="SM00054">
    <property type="entry name" value="EFh"/>
    <property type="match status" value="2"/>
</dbReference>
<accession>A0AAD3DIW9</accession>
<dbReference type="PANTHER" id="PTHR10201:SF323">
    <property type="entry name" value="MATRIX METALLOPROTEINASE-21"/>
    <property type="match status" value="1"/>
</dbReference>
<dbReference type="InterPro" id="IPR024079">
    <property type="entry name" value="MetalloPept_cat_dom_sf"/>
</dbReference>
<dbReference type="SUPFAM" id="SSF55486">
    <property type="entry name" value="Metalloproteases ('zincins'), catalytic domain"/>
    <property type="match status" value="1"/>
</dbReference>
<dbReference type="AlphaFoldDB" id="A0AAD3DIW9"/>
<dbReference type="SUPFAM" id="SSF48056">
    <property type="entry name" value="Di-copper centre-containing domain"/>
    <property type="match status" value="1"/>
</dbReference>
<evidence type="ECO:0000256" key="4">
    <source>
        <dbReference type="ARBA" id="ARBA00022801"/>
    </source>
</evidence>
<keyword evidence="4" id="KW-0378">Hydrolase</keyword>
<dbReference type="GO" id="GO:0031012">
    <property type="term" value="C:extracellular matrix"/>
    <property type="evidence" value="ECO:0007669"/>
    <property type="project" value="InterPro"/>
</dbReference>
<dbReference type="InterPro" id="IPR002227">
    <property type="entry name" value="Tyrosinase_Cu-bd"/>
</dbReference>
<dbReference type="Gene3D" id="1.10.101.10">
    <property type="entry name" value="PGBD-like superfamily/PGBD"/>
    <property type="match status" value="1"/>
</dbReference>
<evidence type="ECO:0000313" key="10">
    <source>
        <dbReference type="EMBL" id="GFR42674.1"/>
    </source>
</evidence>
<evidence type="ECO:0000256" key="7">
    <source>
        <dbReference type="ARBA" id="ARBA00023049"/>
    </source>
</evidence>
<comment type="similarity">
    <text evidence="1">Belongs to the peptidase M10A family. Matrix metalloproteinases (MMPs) subfamily.</text>
</comment>
<keyword evidence="2" id="KW-0645">Protease</keyword>
<evidence type="ECO:0000256" key="5">
    <source>
        <dbReference type="ARBA" id="ARBA00022833"/>
    </source>
</evidence>
<evidence type="ECO:0000256" key="2">
    <source>
        <dbReference type="ARBA" id="ARBA00022670"/>
    </source>
</evidence>
<dbReference type="PANTHER" id="PTHR10201">
    <property type="entry name" value="MATRIX METALLOPROTEINASE"/>
    <property type="match status" value="1"/>
</dbReference>
<dbReference type="InterPro" id="IPR036365">
    <property type="entry name" value="PGBD-like_sf"/>
</dbReference>
<dbReference type="GO" id="GO:0030198">
    <property type="term" value="P:extracellular matrix organization"/>
    <property type="evidence" value="ECO:0007669"/>
    <property type="project" value="TreeGrafter"/>
</dbReference>
<evidence type="ECO:0000256" key="8">
    <source>
        <dbReference type="SAM" id="MobiDB-lite"/>
    </source>
</evidence>
<keyword evidence="11" id="KW-1185">Reference proteome</keyword>
<keyword evidence="5" id="KW-0862">Zinc</keyword>
<dbReference type="Gene3D" id="3.40.390.10">
    <property type="entry name" value="Collagenase (Catalytic Domain)"/>
    <property type="match status" value="1"/>
</dbReference>
<evidence type="ECO:0000256" key="6">
    <source>
        <dbReference type="ARBA" id="ARBA00022837"/>
    </source>
</evidence>
<dbReference type="GO" id="GO:0030574">
    <property type="term" value="P:collagen catabolic process"/>
    <property type="evidence" value="ECO:0007669"/>
    <property type="project" value="TreeGrafter"/>
</dbReference>
<organism evidence="10 11">
    <name type="scientific">Astrephomene gubernaculifera</name>
    <dbReference type="NCBI Taxonomy" id="47775"/>
    <lineage>
        <taxon>Eukaryota</taxon>
        <taxon>Viridiplantae</taxon>
        <taxon>Chlorophyta</taxon>
        <taxon>core chlorophytes</taxon>
        <taxon>Chlorophyceae</taxon>
        <taxon>CS clade</taxon>
        <taxon>Chlamydomonadales</taxon>
        <taxon>Astrephomenaceae</taxon>
        <taxon>Astrephomene</taxon>
    </lineage>
</organism>
<dbReference type="Proteomes" id="UP001054857">
    <property type="component" value="Unassembled WGS sequence"/>
</dbReference>
<dbReference type="InterPro" id="IPR002477">
    <property type="entry name" value="Peptidoglycan-bd-like"/>
</dbReference>
<dbReference type="GO" id="GO:0016491">
    <property type="term" value="F:oxidoreductase activity"/>
    <property type="evidence" value="ECO:0007669"/>
    <property type="project" value="InterPro"/>
</dbReference>
<dbReference type="InterPro" id="IPR008922">
    <property type="entry name" value="Di-copper_centre_dom_sf"/>
</dbReference>
<keyword evidence="7" id="KW-0482">Metalloprotease</keyword>
<name>A0AAD3DIW9_9CHLO</name>
<dbReference type="Pfam" id="PF00413">
    <property type="entry name" value="Peptidase_M10"/>
    <property type="match status" value="1"/>
</dbReference>
<dbReference type="EMBL" id="BMAR01000003">
    <property type="protein sequence ID" value="GFR42674.1"/>
    <property type="molecule type" value="Genomic_DNA"/>
</dbReference>
<keyword evidence="6" id="KW-0106">Calcium</keyword>
<dbReference type="GO" id="GO:0005509">
    <property type="term" value="F:calcium ion binding"/>
    <property type="evidence" value="ECO:0007669"/>
    <property type="project" value="InterPro"/>
</dbReference>
<dbReference type="InterPro" id="IPR018247">
    <property type="entry name" value="EF_Hand_1_Ca_BS"/>
</dbReference>
<dbReference type="GO" id="GO:0004222">
    <property type="term" value="F:metalloendopeptidase activity"/>
    <property type="evidence" value="ECO:0007669"/>
    <property type="project" value="InterPro"/>
</dbReference>
<evidence type="ECO:0000256" key="1">
    <source>
        <dbReference type="ARBA" id="ARBA00009614"/>
    </source>
</evidence>
<dbReference type="InterPro" id="IPR001818">
    <property type="entry name" value="Pept_M10_metallopeptidase"/>
</dbReference>
<dbReference type="PROSITE" id="PS50222">
    <property type="entry name" value="EF_HAND_2"/>
    <property type="match status" value="1"/>
</dbReference>
<comment type="caution">
    <text evidence="10">The sequence shown here is derived from an EMBL/GenBank/DDBJ whole genome shotgun (WGS) entry which is preliminary data.</text>
</comment>
<dbReference type="InterPro" id="IPR036366">
    <property type="entry name" value="PGBDSf"/>
</dbReference>
<protein>
    <recommendedName>
        <fullName evidence="9">EF-hand domain-containing protein</fullName>
    </recommendedName>
</protein>
<dbReference type="PROSITE" id="PS00018">
    <property type="entry name" value="EF_HAND_1"/>
    <property type="match status" value="1"/>
</dbReference>
<dbReference type="Gene3D" id="1.10.1280.10">
    <property type="entry name" value="Di-copper center containing domain from catechol oxidase"/>
    <property type="match status" value="1"/>
</dbReference>
<keyword evidence="3" id="KW-0479">Metal-binding</keyword>
<dbReference type="Gene3D" id="1.10.238.10">
    <property type="entry name" value="EF-hand"/>
    <property type="match status" value="1"/>
</dbReference>
<evidence type="ECO:0000256" key="3">
    <source>
        <dbReference type="ARBA" id="ARBA00022723"/>
    </source>
</evidence>